<dbReference type="InterPro" id="IPR050557">
    <property type="entry name" value="RTX_toxin/Mannuronan_C5-epim"/>
</dbReference>
<gene>
    <name evidence="3" type="primary">algE7</name>
    <name evidence="3" type="ORF">MPOCJGCO_0957</name>
</gene>
<dbReference type="Proteomes" id="UP001055057">
    <property type="component" value="Unassembled WGS sequence"/>
</dbReference>
<keyword evidence="2" id="KW-0964">Secreted</keyword>
<proteinExistence type="predicted"/>
<reference evidence="3" key="1">
    <citation type="journal article" date="2021" name="Front. Microbiol.">
        <title>Comprehensive Comparative Genomics and Phenotyping of Methylobacterium Species.</title>
        <authorList>
            <person name="Alessa O."/>
            <person name="Ogura Y."/>
            <person name="Fujitani Y."/>
            <person name="Takami H."/>
            <person name="Hayashi T."/>
            <person name="Sahin N."/>
            <person name="Tani A."/>
        </authorList>
    </citation>
    <scope>NUCLEOTIDE SEQUENCE</scope>
    <source>
        <strain evidence="3">DSM 23632</strain>
    </source>
</reference>
<dbReference type="InterPro" id="IPR011049">
    <property type="entry name" value="Serralysin-like_metalloprot_C"/>
</dbReference>
<evidence type="ECO:0000313" key="3">
    <source>
        <dbReference type="EMBL" id="GJE58872.1"/>
    </source>
</evidence>
<dbReference type="Pfam" id="PF00353">
    <property type="entry name" value="HemolysinCabind"/>
    <property type="match status" value="4"/>
</dbReference>
<dbReference type="SUPFAM" id="SSF51120">
    <property type="entry name" value="beta-Roll"/>
    <property type="match status" value="2"/>
</dbReference>
<comment type="caution">
    <text evidence="3">The sequence shown here is derived from an EMBL/GenBank/DDBJ whole genome shotgun (WGS) entry which is preliminary data.</text>
</comment>
<evidence type="ECO:0000313" key="4">
    <source>
        <dbReference type="Proteomes" id="UP001055057"/>
    </source>
</evidence>
<dbReference type="PRINTS" id="PR00313">
    <property type="entry name" value="CABNDNGRPT"/>
</dbReference>
<dbReference type="InterPro" id="IPR018511">
    <property type="entry name" value="Hemolysin-typ_Ca-bd_CS"/>
</dbReference>
<dbReference type="RefSeq" id="WP_238181469.1">
    <property type="nucleotide sequence ID" value="NZ_BPRB01000055.1"/>
</dbReference>
<dbReference type="EMBL" id="BPRB01000055">
    <property type="protein sequence ID" value="GJE58872.1"/>
    <property type="molecule type" value="Genomic_DNA"/>
</dbReference>
<reference evidence="3" key="2">
    <citation type="submission" date="2021-08" db="EMBL/GenBank/DDBJ databases">
        <authorList>
            <person name="Tani A."/>
            <person name="Ola A."/>
            <person name="Ogura Y."/>
            <person name="Katsura K."/>
            <person name="Hayashi T."/>
        </authorList>
    </citation>
    <scope>NUCLEOTIDE SEQUENCE</scope>
    <source>
        <strain evidence="3">DSM 23632</strain>
    </source>
</reference>
<dbReference type="PROSITE" id="PS00330">
    <property type="entry name" value="HEMOLYSIN_CALCIUM"/>
    <property type="match status" value="4"/>
</dbReference>
<dbReference type="Gene3D" id="2.150.10.10">
    <property type="entry name" value="Serralysin-like metalloprotease, C-terminal"/>
    <property type="match status" value="3"/>
</dbReference>
<accession>A0ABQ4TW06</accession>
<dbReference type="GO" id="GO:0016829">
    <property type="term" value="F:lyase activity"/>
    <property type="evidence" value="ECO:0007669"/>
    <property type="project" value="UniProtKB-KW"/>
</dbReference>
<evidence type="ECO:0000256" key="1">
    <source>
        <dbReference type="ARBA" id="ARBA00004613"/>
    </source>
</evidence>
<sequence length="308" mass="30786">MSTPGNDAVQGSSRNDTLYGFQGNDIIFGNGGDDVVLGNAGVDTLYGGTGSDTLYGGQGNDILNGEEGNDVLSGDLGADRFVFGTNAGSDIIVGFDQTQGDSIDLQGQSYTRGQSFTGNALLILSGGGTVEIVGYAPSQINASIFAFGGPDFITGSAGNDTILGLRGDDTIVGAGGDDLVYGLQDNDLLYGNTGSDTLLGGQGDDTLFGGQGYDTLFGGQGDDVLSGDRGDDVLSGDLGADRYVFGLDGGRDVILGFDATAGDRIDLQGQTYTLGTAAGGSALLTLSGGGTVEIAGVTPGQVNAGAFV</sequence>
<keyword evidence="4" id="KW-1185">Reference proteome</keyword>
<protein>
    <submittedName>
        <fullName evidence="3">Alginate lyase 7</fullName>
    </submittedName>
</protein>
<comment type="subcellular location">
    <subcellularLocation>
        <location evidence="1">Secreted</location>
    </subcellularLocation>
</comment>
<keyword evidence="3" id="KW-0456">Lyase</keyword>
<dbReference type="InterPro" id="IPR001343">
    <property type="entry name" value="Hemolysn_Ca-bd"/>
</dbReference>
<dbReference type="PANTHER" id="PTHR38340">
    <property type="entry name" value="S-LAYER PROTEIN"/>
    <property type="match status" value="1"/>
</dbReference>
<organism evidence="3 4">
    <name type="scientific">Methylobacterium trifolii</name>
    <dbReference type="NCBI Taxonomy" id="1003092"/>
    <lineage>
        <taxon>Bacteria</taxon>
        <taxon>Pseudomonadati</taxon>
        <taxon>Pseudomonadota</taxon>
        <taxon>Alphaproteobacteria</taxon>
        <taxon>Hyphomicrobiales</taxon>
        <taxon>Methylobacteriaceae</taxon>
        <taxon>Methylobacterium</taxon>
    </lineage>
</organism>
<name>A0ABQ4TW06_9HYPH</name>
<evidence type="ECO:0000256" key="2">
    <source>
        <dbReference type="ARBA" id="ARBA00022525"/>
    </source>
</evidence>
<dbReference type="PANTHER" id="PTHR38340:SF1">
    <property type="entry name" value="S-LAYER PROTEIN"/>
    <property type="match status" value="1"/>
</dbReference>